<organism evidence="1 2">
    <name type="scientific">Bartonella pachyuromydis</name>
    <dbReference type="NCBI Taxonomy" id="931097"/>
    <lineage>
        <taxon>Bacteria</taxon>
        <taxon>Pseudomonadati</taxon>
        <taxon>Pseudomonadota</taxon>
        <taxon>Alphaproteobacteria</taxon>
        <taxon>Hyphomicrobiales</taxon>
        <taxon>Bartonellaceae</taxon>
        <taxon>Bartonella</taxon>
    </lineage>
</organism>
<evidence type="ECO:0000313" key="1">
    <source>
        <dbReference type="EMBL" id="GAA4665119.1"/>
    </source>
</evidence>
<proteinExistence type="predicted"/>
<dbReference type="EMBL" id="BAABJA010000008">
    <property type="protein sequence ID" value="GAA4665119.1"/>
    <property type="molecule type" value="Genomic_DNA"/>
</dbReference>
<accession>A0ABP8VII6</accession>
<dbReference type="Proteomes" id="UP001501699">
    <property type="component" value="Unassembled WGS sequence"/>
</dbReference>
<gene>
    <name evidence="1" type="ORF">GCM10023262_12480</name>
</gene>
<name>A0ABP8VII6_9HYPH</name>
<protein>
    <submittedName>
        <fullName evidence="1">Uncharacterized protein</fullName>
    </submittedName>
</protein>
<reference evidence="2" key="1">
    <citation type="journal article" date="2019" name="Int. J. Syst. Evol. Microbiol.">
        <title>The Global Catalogue of Microorganisms (GCM) 10K type strain sequencing project: providing services to taxonomists for standard genome sequencing and annotation.</title>
        <authorList>
            <consortium name="The Broad Institute Genomics Platform"/>
            <consortium name="The Broad Institute Genome Sequencing Center for Infectious Disease"/>
            <person name="Wu L."/>
            <person name="Ma J."/>
        </authorList>
    </citation>
    <scope>NUCLEOTIDE SEQUENCE [LARGE SCALE GENOMIC DNA]</scope>
    <source>
        <strain evidence="2">JCM 17714</strain>
    </source>
</reference>
<evidence type="ECO:0000313" key="2">
    <source>
        <dbReference type="Proteomes" id="UP001501699"/>
    </source>
</evidence>
<sequence>MMLPAYFFTRVNMVVLHSFIVIPFTDDVLEMGLWILRVKTSAMNIQSNGVLSYCFKILKTMVFVFAETDCLSFVEYFSSFLF</sequence>
<keyword evidence="2" id="KW-1185">Reference proteome</keyword>
<comment type="caution">
    <text evidence="1">The sequence shown here is derived from an EMBL/GenBank/DDBJ whole genome shotgun (WGS) entry which is preliminary data.</text>
</comment>